<proteinExistence type="predicted"/>
<dbReference type="Proteomes" id="UP000255207">
    <property type="component" value="Unassembled WGS sequence"/>
</dbReference>
<evidence type="ECO:0000313" key="1">
    <source>
        <dbReference type="EMBL" id="RDJ25397.1"/>
    </source>
</evidence>
<comment type="caution">
    <text evidence="1">The sequence shown here is derived from an EMBL/GenBank/DDBJ whole genome shotgun (WGS) entry which is preliminary data.</text>
</comment>
<sequence>MHDPGRDRSDRGLILFGLFAAEIKQVARQHFARTGDVSQAQLAITDFNSVTSCPAVNLDRAGIFEPNSGSHSR</sequence>
<name>A0A370L6L3_9HYPH</name>
<keyword evidence="2" id="KW-1185">Reference proteome</keyword>
<dbReference type="AlphaFoldDB" id="A0A370L6L3"/>
<evidence type="ECO:0000313" key="2">
    <source>
        <dbReference type="Proteomes" id="UP000255207"/>
    </source>
</evidence>
<dbReference type="EMBL" id="QQTP01000005">
    <property type="protein sequence ID" value="RDJ25397.1"/>
    <property type="molecule type" value="Genomic_DNA"/>
</dbReference>
<gene>
    <name evidence="1" type="ORF">DWE98_11760</name>
</gene>
<protein>
    <submittedName>
        <fullName evidence="1">Uncharacterized protein</fullName>
    </submittedName>
</protein>
<organism evidence="1 2">
    <name type="scientific">Bosea caraganae</name>
    <dbReference type="NCBI Taxonomy" id="2763117"/>
    <lineage>
        <taxon>Bacteria</taxon>
        <taxon>Pseudomonadati</taxon>
        <taxon>Pseudomonadota</taxon>
        <taxon>Alphaproteobacteria</taxon>
        <taxon>Hyphomicrobiales</taxon>
        <taxon>Boseaceae</taxon>
        <taxon>Bosea</taxon>
    </lineage>
</organism>
<accession>A0A370L6L3</accession>
<reference evidence="2" key="1">
    <citation type="submission" date="2018-07" db="EMBL/GenBank/DDBJ databases">
        <authorList>
            <person name="Safronova V.I."/>
            <person name="Chirak E.R."/>
            <person name="Sazanova A.L."/>
        </authorList>
    </citation>
    <scope>NUCLEOTIDE SEQUENCE [LARGE SCALE GENOMIC DNA]</scope>
    <source>
        <strain evidence="2">RCAM04685</strain>
    </source>
</reference>